<dbReference type="InterPro" id="IPR044993">
    <property type="entry name" value="BXL"/>
</dbReference>
<feature type="signal peptide" evidence="4">
    <location>
        <begin position="1"/>
        <end position="20"/>
    </location>
</feature>
<proteinExistence type="inferred from homology"/>
<evidence type="ECO:0000256" key="1">
    <source>
        <dbReference type="ARBA" id="ARBA00005336"/>
    </source>
</evidence>
<accession>A0A095ZIC4</accession>
<dbReference type="GO" id="GO:0009044">
    <property type="term" value="F:xylan 1,4-beta-xylosidase activity"/>
    <property type="evidence" value="ECO:0007669"/>
    <property type="project" value="InterPro"/>
</dbReference>
<dbReference type="Gene3D" id="2.60.40.10">
    <property type="entry name" value="Immunoglobulins"/>
    <property type="match status" value="1"/>
</dbReference>
<dbReference type="SMART" id="SM01217">
    <property type="entry name" value="Fn3_like"/>
    <property type="match status" value="1"/>
</dbReference>
<dbReference type="GO" id="GO:0045493">
    <property type="term" value="P:xylan catabolic process"/>
    <property type="evidence" value="ECO:0007669"/>
    <property type="project" value="InterPro"/>
</dbReference>
<evidence type="ECO:0000313" key="7">
    <source>
        <dbReference type="Proteomes" id="UP000029556"/>
    </source>
</evidence>
<comment type="caution">
    <text evidence="6">The sequence shown here is derived from an EMBL/GenBank/DDBJ whole genome shotgun (WGS) entry which is preliminary data.</text>
</comment>
<reference evidence="6 7" key="1">
    <citation type="submission" date="2014-07" db="EMBL/GenBank/DDBJ databases">
        <authorList>
            <person name="McCorrison J."/>
            <person name="Sanka R."/>
            <person name="Torralba M."/>
            <person name="Gillis M."/>
            <person name="Haft D.H."/>
            <person name="Methe B."/>
            <person name="Sutton G."/>
            <person name="Nelson K.E."/>
        </authorList>
    </citation>
    <scope>NUCLEOTIDE SEQUENCE [LARGE SCALE GENOMIC DNA]</scope>
    <source>
        <strain evidence="6 7">DNF00853</strain>
    </source>
</reference>
<keyword evidence="2 4" id="KW-0732">Signal</keyword>
<gene>
    <name evidence="6" type="ORF">HMPREF2137_06880</name>
</gene>
<evidence type="ECO:0000256" key="4">
    <source>
        <dbReference type="SAM" id="SignalP"/>
    </source>
</evidence>
<dbReference type="Pfam" id="PF14310">
    <property type="entry name" value="Fn3-like"/>
    <property type="match status" value="1"/>
</dbReference>
<dbReference type="PANTHER" id="PTHR42721:SF3">
    <property type="entry name" value="BETA-D-XYLOSIDASE 5-RELATED"/>
    <property type="match status" value="1"/>
</dbReference>
<evidence type="ECO:0000256" key="2">
    <source>
        <dbReference type="ARBA" id="ARBA00022729"/>
    </source>
</evidence>
<dbReference type="AlphaFoldDB" id="A0A095ZIC4"/>
<dbReference type="InterPro" id="IPR001764">
    <property type="entry name" value="Glyco_hydro_3_N"/>
</dbReference>
<dbReference type="OrthoDB" id="9805821at2"/>
<dbReference type="Gene3D" id="3.40.50.1700">
    <property type="entry name" value="Glycoside hydrolase family 3 C-terminal domain"/>
    <property type="match status" value="1"/>
</dbReference>
<name>A0A095ZIC4_9BACT</name>
<dbReference type="PRINTS" id="PR00133">
    <property type="entry name" value="GLHYDRLASE3"/>
</dbReference>
<dbReference type="Proteomes" id="UP000029556">
    <property type="component" value="Unassembled WGS sequence"/>
</dbReference>
<evidence type="ECO:0000259" key="5">
    <source>
        <dbReference type="SMART" id="SM01217"/>
    </source>
</evidence>
<organism evidence="6 7">
    <name type="scientific">Hoylesella buccalis DNF00853</name>
    <dbReference type="NCBI Taxonomy" id="1401074"/>
    <lineage>
        <taxon>Bacteria</taxon>
        <taxon>Pseudomonadati</taxon>
        <taxon>Bacteroidota</taxon>
        <taxon>Bacteroidia</taxon>
        <taxon>Bacteroidales</taxon>
        <taxon>Prevotellaceae</taxon>
        <taxon>Hoylesella</taxon>
    </lineage>
</organism>
<dbReference type="InterPro" id="IPR036962">
    <property type="entry name" value="Glyco_hydro_3_N_sf"/>
</dbReference>
<sequence length="721" mass="80434">MKKIHITILALACAASSIQAQVTYPFQDARLSFEQRADDLCKRLTLEEKAGLMQNNSKPVPRLDIKQFQWWGEALHGSARTGLATVFPQTIGMAASFDDELLLQVFNIASTEARAKYNVAAKKGYFDTSWSVSLWTPNVNIFRDPRWGRGQETYGEDPYLTSRMGCAVVEGLQGGKGPHKYYKAFACAKHFAVHSGPEWNRHSISIDDVSPRDFHETYLPAFKHLVQVGGVKEVMCAYNSIDGEPCCSDQRLLEQLLRDEWGFKGIVVSDCGAIDDIWRKGFHEVEPDAAHASARAVKGGTDMSCGQTYGSLPEAVRLGKVTEERIDKSLKRLIVGRMQLGEFDPDSITRWNAISMKDVSTPASREVALKMARETMTLLHNPRHALPLSKQLKQVVVMGPNANDSVMMWGNYNGTPRHTVTILDGIRRKIGAQRVKFIEGCGLVQPHRRDNQALTTQQLVEEVGDVKTIIFVGGISPQLEGEQLEVEAKGFKGGDRVTIELPQVQREMITALHAAGKQVIMVNCSGSAIGLVPEVTHTDAILQAWYPGERGGEAVADVLFGDYNPAGKLPVTFYRDDSQLPDYQDYNMRDRTYRYFKGKPLFPFGHGLSYTSFKIGKAQLRDGKITVSVKNTGKRAGEEVVQLYISCLDDPNGPIKSLKGFKRMALQAGEQRTVTLHLPRKAFERFDEQTNTIRVVPGKYRVYYGTSSDEADLQSFIYHLQ</sequence>
<dbReference type="SUPFAM" id="SSF52279">
    <property type="entry name" value="Beta-D-glucan exohydrolase, C-terminal domain"/>
    <property type="match status" value="1"/>
</dbReference>
<keyword evidence="3 6" id="KW-0378">Hydrolase</keyword>
<dbReference type="SUPFAM" id="SSF51445">
    <property type="entry name" value="(Trans)glycosidases"/>
    <property type="match status" value="1"/>
</dbReference>
<evidence type="ECO:0000313" key="6">
    <source>
        <dbReference type="EMBL" id="KGF34510.1"/>
    </source>
</evidence>
<dbReference type="InterPro" id="IPR002772">
    <property type="entry name" value="Glyco_hydro_3_C"/>
</dbReference>
<dbReference type="InterPro" id="IPR026891">
    <property type="entry name" value="Fn3-like"/>
</dbReference>
<dbReference type="EMBL" id="JRNN01000066">
    <property type="protein sequence ID" value="KGF34510.1"/>
    <property type="molecule type" value="Genomic_DNA"/>
</dbReference>
<dbReference type="Gene3D" id="3.20.20.300">
    <property type="entry name" value="Glycoside hydrolase, family 3, N-terminal domain"/>
    <property type="match status" value="1"/>
</dbReference>
<dbReference type="InterPro" id="IPR013783">
    <property type="entry name" value="Ig-like_fold"/>
</dbReference>
<comment type="similarity">
    <text evidence="1">Belongs to the glycosyl hydrolase 3 family.</text>
</comment>
<dbReference type="InterPro" id="IPR017853">
    <property type="entry name" value="GH"/>
</dbReference>
<dbReference type="GO" id="GO:0046556">
    <property type="term" value="F:alpha-L-arabinofuranosidase activity"/>
    <property type="evidence" value="ECO:0007669"/>
    <property type="project" value="TreeGrafter"/>
</dbReference>
<dbReference type="InterPro" id="IPR036881">
    <property type="entry name" value="Glyco_hydro_3_C_sf"/>
</dbReference>
<dbReference type="RefSeq" id="WP_036872942.1">
    <property type="nucleotide sequence ID" value="NZ_JRNN01000066.1"/>
</dbReference>
<feature type="domain" description="Fibronectin type III-like" evidence="5">
    <location>
        <begin position="639"/>
        <end position="708"/>
    </location>
</feature>
<feature type="chain" id="PRO_5001922885" evidence="4">
    <location>
        <begin position="21"/>
        <end position="721"/>
    </location>
</feature>
<evidence type="ECO:0000256" key="3">
    <source>
        <dbReference type="ARBA" id="ARBA00022801"/>
    </source>
</evidence>
<protein>
    <submittedName>
        <fullName evidence="6">Glycosyl hydrolase family 3</fullName>
    </submittedName>
</protein>
<dbReference type="Pfam" id="PF01915">
    <property type="entry name" value="Glyco_hydro_3_C"/>
    <property type="match status" value="1"/>
</dbReference>
<dbReference type="GO" id="GO:0031222">
    <property type="term" value="P:arabinan catabolic process"/>
    <property type="evidence" value="ECO:0007669"/>
    <property type="project" value="TreeGrafter"/>
</dbReference>
<dbReference type="Pfam" id="PF00933">
    <property type="entry name" value="Glyco_hydro_3"/>
    <property type="match status" value="1"/>
</dbReference>
<dbReference type="PANTHER" id="PTHR42721">
    <property type="entry name" value="SUGAR HYDROLASE-RELATED"/>
    <property type="match status" value="1"/>
</dbReference>